<dbReference type="OrthoDB" id="8797786at2759"/>
<reference evidence="11" key="2">
    <citation type="submission" date="2025-08" db="UniProtKB">
        <authorList>
            <consortium name="Ensembl"/>
        </authorList>
    </citation>
    <scope>IDENTIFICATION</scope>
</reference>
<protein>
    <submittedName>
        <fullName evidence="11">Uncharacterized LOC108918198</fullName>
    </submittedName>
</protein>
<reference evidence="11" key="3">
    <citation type="submission" date="2025-09" db="UniProtKB">
        <authorList>
            <consortium name="Ensembl"/>
        </authorList>
    </citation>
    <scope>IDENTIFICATION</scope>
</reference>
<keyword evidence="5 9" id="KW-1133">Transmembrane helix</keyword>
<dbReference type="RefSeq" id="XP_018580795.1">
    <property type="nucleotide sequence ID" value="XM_018725279.2"/>
</dbReference>
<evidence type="ECO:0000313" key="11">
    <source>
        <dbReference type="Ensembl" id="ENSSFOP00015063983.1"/>
    </source>
</evidence>
<dbReference type="PANTHER" id="PTHR16677">
    <property type="entry name" value="HEMATOPOIETIC PROGENITOR CELL ANTIGEN CD34"/>
    <property type="match status" value="1"/>
</dbReference>
<dbReference type="GO" id="GO:0005886">
    <property type="term" value="C:plasma membrane"/>
    <property type="evidence" value="ECO:0007669"/>
    <property type="project" value="UniProtKB-ARBA"/>
</dbReference>
<dbReference type="Pfam" id="PF06365">
    <property type="entry name" value="CD34_antigen"/>
    <property type="match status" value="1"/>
</dbReference>
<dbReference type="InterPro" id="IPR008083">
    <property type="entry name" value="CD34"/>
</dbReference>
<evidence type="ECO:0000256" key="1">
    <source>
        <dbReference type="ARBA" id="ARBA00004479"/>
    </source>
</evidence>
<evidence type="ECO:0000256" key="2">
    <source>
        <dbReference type="ARBA" id="ARBA00022692"/>
    </source>
</evidence>
<proteinExistence type="predicted"/>
<keyword evidence="4" id="KW-0130">Cell adhesion</keyword>
<evidence type="ECO:0000256" key="3">
    <source>
        <dbReference type="ARBA" id="ARBA00022729"/>
    </source>
</evidence>
<gene>
    <name evidence="11" type="primary">LOC108918198</name>
</gene>
<dbReference type="Proteomes" id="UP000694397">
    <property type="component" value="Chromosome 22"/>
</dbReference>
<organism evidence="11 12">
    <name type="scientific">Scleropages formosus</name>
    <name type="common">Asian bonytongue</name>
    <name type="synonym">Osteoglossum formosum</name>
    <dbReference type="NCBI Taxonomy" id="113540"/>
    <lineage>
        <taxon>Eukaryota</taxon>
        <taxon>Metazoa</taxon>
        <taxon>Chordata</taxon>
        <taxon>Craniata</taxon>
        <taxon>Vertebrata</taxon>
        <taxon>Euteleostomi</taxon>
        <taxon>Actinopterygii</taxon>
        <taxon>Neopterygii</taxon>
        <taxon>Teleostei</taxon>
        <taxon>Osteoglossocephala</taxon>
        <taxon>Osteoglossomorpha</taxon>
        <taxon>Osteoglossiformes</taxon>
        <taxon>Osteoglossidae</taxon>
        <taxon>Scleropages</taxon>
    </lineage>
</organism>
<dbReference type="Ensembl" id="ENSSFOT00015081623.1">
    <property type="protein sequence ID" value="ENSSFOP00015063983.1"/>
    <property type="gene ID" value="ENSSFOG00015028270.1"/>
</dbReference>
<keyword evidence="2 9" id="KW-0812">Transmembrane</keyword>
<keyword evidence="3 10" id="KW-0732">Signal</keyword>
<dbReference type="AlphaFoldDB" id="A0A8C9VS99"/>
<keyword evidence="6 9" id="KW-0472">Membrane</keyword>
<reference evidence="11 12" key="1">
    <citation type="submission" date="2019-04" db="EMBL/GenBank/DDBJ databases">
        <authorList>
            <consortium name="Wellcome Sanger Institute Data Sharing"/>
        </authorList>
    </citation>
    <scope>NUCLEOTIDE SEQUENCE [LARGE SCALE GENOMIC DNA]</scope>
</reference>
<feature type="signal peptide" evidence="10">
    <location>
        <begin position="1"/>
        <end position="36"/>
    </location>
</feature>
<dbReference type="PANTHER" id="PTHR16677:SF2">
    <property type="entry name" value="SI:CH211-286O17.1"/>
    <property type="match status" value="1"/>
</dbReference>
<evidence type="ECO:0000256" key="5">
    <source>
        <dbReference type="ARBA" id="ARBA00022989"/>
    </source>
</evidence>
<evidence type="ECO:0000313" key="12">
    <source>
        <dbReference type="Proteomes" id="UP000694397"/>
    </source>
</evidence>
<sequence length="358" mass="39558">MQKRMVTPALRMNGTWTTLALALALLALLSRNAVVCEDFLTFEDKEEIDKLFSITFKPKIFRGDGEGSFTRIISSGKVNLFDPSDVATEVYTFMNMITTFWDVTPPPGGEDTWRQSEGPETTIQKHGSRVFTGTVKPFREDRRTIPGDLDKIHITNSKAEIVCVDKEKISNRDAVKLNLKFKSSCEDTINRMAGIIRHLCREDCKLEIFQEEDSDQVLVSGKTVEANAKSMATKFEKEDVKNKLRVKEAAPYWGKHNPAVLVSLLVAGLLLAALLIGGYVLKNHHGRNAKAMKLADESFQVDVESQGNTLVSVAPLPQEPQPPEKPSINGESPDGGKSQPPPTNGHQGPKTPVADTEL</sequence>
<evidence type="ECO:0000256" key="4">
    <source>
        <dbReference type="ARBA" id="ARBA00022889"/>
    </source>
</evidence>
<dbReference type="GeneID" id="108918198"/>
<feature type="transmembrane region" description="Helical" evidence="9">
    <location>
        <begin position="259"/>
        <end position="281"/>
    </location>
</feature>
<keyword evidence="7" id="KW-0325">Glycoprotein</keyword>
<evidence type="ECO:0000256" key="7">
    <source>
        <dbReference type="ARBA" id="ARBA00023180"/>
    </source>
</evidence>
<evidence type="ECO:0000256" key="10">
    <source>
        <dbReference type="SAM" id="SignalP"/>
    </source>
</evidence>
<name>A0A8C9VS99_SCLFO</name>
<keyword evidence="12" id="KW-1185">Reference proteome</keyword>
<feature type="region of interest" description="Disordered" evidence="8">
    <location>
        <begin position="311"/>
        <end position="358"/>
    </location>
</feature>
<evidence type="ECO:0000256" key="8">
    <source>
        <dbReference type="SAM" id="MobiDB-lite"/>
    </source>
</evidence>
<evidence type="ECO:0000256" key="9">
    <source>
        <dbReference type="SAM" id="Phobius"/>
    </source>
</evidence>
<dbReference type="GeneTree" id="ENSGT00390000008414"/>
<dbReference type="InterPro" id="IPR013836">
    <property type="entry name" value="CD34/Podocalyxin"/>
</dbReference>
<comment type="subcellular location">
    <subcellularLocation>
        <location evidence="1">Membrane</location>
        <topology evidence="1">Single-pass type I membrane protein</topology>
    </subcellularLocation>
</comment>
<accession>A0A8C9VS99</accession>
<evidence type="ECO:0000256" key="6">
    <source>
        <dbReference type="ARBA" id="ARBA00023136"/>
    </source>
</evidence>
<dbReference type="KEGG" id="sfm:108918198"/>
<dbReference type="GO" id="GO:0007155">
    <property type="term" value="P:cell adhesion"/>
    <property type="evidence" value="ECO:0007669"/>
    <property type="project" value="UniProtKB-KW"/>
</dbReference>
<feature type="chain" id="PRO_5034146509" evidence="10">
    <location>
        <begin position="37"/>
        <end position="358"/>
    </location>
</feature>